<name>A0A1V6QAV4_9EURO</name>
<keyword evidence="1" id="KW-0812">Transmembrane</keyword>
<protein>
    <submittedName>
        <fullName evidence="2">Uncharacterized protein</fullName>
    </submittedName>
</protein>
<dbReference type="EMBL" id="MDYN01000008">
    <property type="protein sequence ID" value="OQD86368.1"/>
    <property type="molecule type" value="Genomic_DNA"/>
</dbReference>
<organism evidence="2 3">
    <name type="scientific">Penicillium antarcticum</name>
    <dbReference type="NCBI Taxonomy" id="416450"/>
    <lineage>
        <taxon>Eukaryota</taxon>
        <taxon>Fungi</taxon>
        <taxon>Dikarya</taxon>
        <taxon>Ascomycota</taxon>
        <taxon>Pezizomycotina</taxon>
        <taxon>Eurotiomycetes</taxon>
        <taxon>Eurotiomycetidae</taxon>
        <taxon>Eurotiales</taxon>
        <taxon>Aspergillaceae</taxon>
        <taxon>Penicillium</taxon>
    </lineage>
</organism>
<reference evidence="3" key="1">
    <citation type="journal article" date="2017" name="Nat. Microbiol.">
        <title>Global analysis of biosynthetic gene clusters reveals vast potential of secondary metabolite production in Penicillium species.</title>
        <authorList>
            <person name="Nielsen J.C."/>
            <person name="Grijseels S."/>
            <person name="Prigent S."/>
            <person name="Ji B."/>
            <person name="Dainat J."/>
            <person name="Nielsen K.F."/>
            <person name="Frisvad J.C."/>
            <person name="Workman M."/>
            <person name="Nielsen J."/>
        </authorList>
    </citation>
    <scope>NUCLEOTIDE SEQUENCE [LARGE SCALE GENOMIC DNA]</scope>
    <source>
        <strain evidence="3">IBT 31811</strain>
    </source>
</reference>
<proteinExistence type="predicted"/>
<dbReference type="Proteomes" id="UP000191672">
    <property type="component" value="Unassembled WGS sequence"/>
</dbReference>
<sequence>MSNTKSIPNPERAKKPANIYYVVPYCARVLCSYVFIGSFTLAWVADYLTLSGKIWMWTAFALSCALAIAIHPTIATEKIKFDEKGCPVKVRRPLVGFKKWEYILDVEGIENGHYEDLDGQGNTDPRIHDGYRYTFAWIRI</sequence>
<evidence type="ECO:0000313" key="3">
    <source>
        <dbReference type="Proteomes" id="UP000191672"/>
    </source>
</evidence>
<evidence type="ECO:0000256" key="1">
    <source>
        <dbReference type="SAM" id="Phobius"/>
    </source>
</evidence>
<evidence type="ECO:0000313" key="2">
    <source>
        <dbReference type="EMBL" id="OQD86368.1"/>
    </source>
</evidence>
<dbReference type="AlphaFoldDB" id="A0A1V6QAV4"/>
<feature type="transmembrane region" description="Helical" evidence="1">
    <location>
        <begin position="20"/>
        <end position="42"/>
    </location>
</feature>
<accession>A0A1V6QAV4</accession>
<comment type="caution">
    <text evidence="2">The sequence shown here is derived from an EMBL/GenBank/DDBJ whole genome shotgun (WGS) entry which is preliminary data.</text>
</comment>
<gene>
    <name evidence="2" type="ORF">PENANT_c008G03929</name>
</gene>
<keyword evidence="1" id="KW-1133">Transmembrane helix</keyword>
<feature type="transmembrane region" description="Helical" evidence="1">
    <location>
        <begin position="54"/>
        <end position="74"/>
    </location>
</feature>
<keyword evidence="3" id="KW-1185">Reference proteome</keyword>
<keyword evidence="1" id="KW-0472">Membrane</keyword>